<protein>
    <submittedName>
        <fullName evidence="1">Uncharacterized protein</fullName>
    </submittedName>
</protein>
<comment type="caution">
    <text evidence="1">The sequence shown here is derived from an EMBL/GenBank/DDBJ whole genome shotgun (WGS) entry which is preliminary data.</text>
</comment>
<name>A0A1R2CTR3_9CILI</name>
<dbReference type="EMBL" id="MPUH01000063">
    <property type="protein sequence ID" value="OMJ92371.1"/>
    <property type="molecule type" value="Genomic_DNA"/>
</dbReference>
<evidence type="ECO:0000313" key="1">
    <source>
        <dbReference type="EMBL" id="OMJ92371.1"/>
    </source>
</evidence>
<gene>
    <name evidence="1" type="ORF">SteCoe_4924</name>
</gene>
<dbReference type="SUPFAM" id="SSF48403">
    <property type="entry name" value="Ankyrin repeat"/>
    <property type="match status" value="1"/>
</dbReference>
<dbReference type="AlphaFoldDB" id="A0A1R2CTR3"/>
<proteinExistence type="predicted"/>
<keyword evidence="2" id="KW-1185">Reference proteome</keyword>
<organism evidence="1 2">
    <name type="scientific">Stentor coeruleus</name>
    <dbReference type="NCBI Taxonomy" id="5963"/>
    <lineage>
        <taxon>Eukaryota</taxon>
        <taxon>Sar</taxon>
        <taxon>Alveolata</taxon>
        <taxon>Ciliophora</taxon>
        <taxon>Postciliodesmatophora</taxon>
        <taxon>Heterotrichea</taxon>
        <taxon>Heterotrichida</taxon>
        <taxon>Stentoridae</taxon>
        <taxon>Stentor</taxon>
    </lineage>
</organism>
<dbReference type="Proteomes" id="UP000187209">
    <property type="component" value="Unassembled WGS sequence"/>
</dbReference>
<dbReference type="InterPro" id="IPR036770">
    <property type="entry name" value="Ankyrin_rpt-contain_sf"/>
</dbReference>
<sequence length="339" mass="39239">MGVCCSNSVDSMMNMPEKKLLSFVQTRIMENIDYSDFKLLDIFEKENVNKAILSIYDTKINALAFSIITNDIVLMKMLYSRLGASFEQTEFFLIEQNSSIFELIISNYNQEILKFYLPLYLKSNHSVQIAEIEYTLTFNSVSLPSPIKKFHPMRLATEKPCIEFLSYIQSYFKTQEIPKEFDINDIDEETGENCPLIACRELNLNLIVYFYRIQGNFFIKNKRQENALQIALKSGQLSDETLCYSVIVFLIDVVRIDITENYEENLLIAKHINVIEFIEERLLREGIKSTKRQVEEKYAVNDTGSDAGSLKNFQEIPLSTISSIFAIDEISIFSEITFD</sequence>
<accession>A0A1R2CTR3</accession>
<reference evidence="1 2" key="1">
    <citation type="submission" date="2016-11" db="EMBL/GenBank/DDBJ databases">
        <title>The macronuclear genome of Stentor coeruleus: a giant cell with tiny introns.</title>
        <authorList>
            <person name="Slabodnick M."/>
            <person name="Ruby J.G."/>
            <person name="Reiff S.B."/>
            <person name="Swart E.C."/>
            <person name="Gosai S."/>
            <person name="Prabakaran S."/>
            <person name="Witkowska E."/>
            <person name="Larue G.E."/>
            <person name="Fisher S."/>
            <person name="Freeman R.M."/>
            <person name="Gunawardena J."/>
            <person name="Chu W."/>
            <person name="Stover N.A."/>
            <person name="Gregory B.D."/>
            <person name="Nowacki M."/>
            <person name="Derisi J."/>
            <person name="Roy S.W."/>
            <person name="Marshall W.F."/>
            <person name="Sood P."/>
        </authorList>
    </citation>
    <scope>NUCLEOTIDE SEQUENCE [LARGE SCALE GENOMIC DNA]</scope>
    <source>
        <strain evidence="1">WM001</strain>
    </source>
</reference>
<evidence type="ECO:0000313" key="2">
    <source>
        <dbReference type="Proteomes" id="UP000187209"/>
    </source>
</evidence>